<feature type="non-terminal residue" evidence="1">
    <location>
        <position position="99"/>
    </location>
</feature>
<evidence type="ECO:0000313" key="1">
    <source>
        <dbReference type="EMBL" id="CAG8750994.1"/>
    </source>
</evidence>
<gene>
    <name evidence="1" type="ORF">RFULGI_LOCUS13591</name>
</gene>
<dbReference type="EMBL" id="CAJVPZ010036330">
    <property type="protein sequence ID" value="CAG8750994.1"/>
    <property type="molecule type" value="Genomic_DNA"/>
</dbReference>
<evidence type="ECO:0000313" key="2">
    <source>
        <dbReference type="Proteomes" id="UP000789396"/>
    </source>
</evidence>
<sequence length="99" mass="11573">INSQHAIASAMKVKFISYWAYLNESSTISDLLDPCNKLSTFDVYECKQAINKLYELHIKFRPTEENQLFLPSTTTKSTYTLFRKLNQSRQADLNQYKIN</sequence>
<dbReference type="Proteomes" id="UP000789396">
    <property type="component" value="Unassembled WGS sequence"/>
</dbReference>
<protein>
    <submittedName>
        <fullName evidence="1">17678_t:CDS:1</fullName>
    </submittedName>
</protein>
<name>A0A9N9NP65_9GLOM</name>
<feature type="non-terminal residue" evidence="1">
    <location>
        <position position="1"/>
    </location>
</feature>
<reference evidence="1" key="1">
    <citation type="submission" date="2021-06" db="EMBL/GenBank/DDBJ databases">
        <authorList>
            <person name="Kallberg Y."/>
            <person name="Tangrot J."/>
            <person name="Rosling A."/>
        </authorList>
    </citation>
    <scope>NUCLEOTIDE SEQUENCE</scope>
    <source>
        <strain evidence="1">IN212</strain>
    </source>
</reference>
<accession>A0A9N9NP65</accession>
<organism evidence="1 2">
    <name type="scientific">Racocetra fulgida</name>
    <dbReference type="NCBI Taxonomy" id="60492"/>
    <lineage>
        <taxon>Eukaryota</taxon>
        <taxon>Fungi</taxon>
        <taxon>Fungi incertae sedis</taxon>
        <taxon>Mucoromycota</taxon>
        <taxon>Glomeromycotina</taxon>
        <taxon>Glomeromycetes</taxon>
        <taxon>Diversisporales</taxon>
        <taxon>Gigasporaceae</taxon>
        <taxon>Racocetra</taxon>
    </lineage>
</organism>
<keyword evidence="2" id="KW-1185">Reference proteome</keyword>
<proteinExistence type="predicted"/>
<dbReference type="AlphaFoldDB" id="A0A9N9NP65"/>
<comment type="caution">
    <text evidence="1">The sequence shown here is derived from an EMBL/GenBank/DDBJ whole genome shotgun (WGS) entry which is preliminary data.</text>
</comment>